<feature type="transmembrane region" description="Helical" evidence="1">
    <location>
        <begin position="158"/>
        <end position="178"/>
    </location>
</feature>
<feature type="transmembrane region" description="Helical" evidence="1">
    <location>
        <begin position="51"/>
        <end position="70"/>
    </location>
</feature>
<keyword evidence="4" id="KW-1185">Reference proteome</keyword>
<feature type="transmembrane region" description="Helical" evidence="1">
    <location>
        <begin position="190"/>
        <end position="212"/>
    </location>
</feature>
<keyword evidence="1" id="KW-0812">Transmembrane</keyword>
<feature type="transmembrane region" description="Helical" evidence="1">
    <location>
        <begin position="103"/>
        <end position="121"/>
    </location>
</feature>
<evidence type="ECO:0000259" key="2">
    <source>
        <dbReference type="Pfam" id="PF04892"/>
    </source>
</evidence>
<organism evidence="3 4">
    <name type="scientific">Terrisporobacter hibernicus</name>
    <dbReference type="NCBI Taxonomy" id="2813371"/>
    <lineage>
        <taxon>Bacteria</taxon>
        <taxon>Bacillati</taxon>
        <taxon>Bacillota</taxon>
        <taxon>Clostridia</taxon>
        <taxon>Peptostreptococcales</taxon>
        <taxon>Peptostreptococcaceae</taxon>
        <taxon>Terrisporobacter</taxon>
    </lineage>
</organism>
<gene>
    <name evidence="3" type="ORF">JW646_15795</name>
</gene>
<evidence type="ECO:0000256" key="1">
    <source>
        <dbReference type="SAM" id="Phobius"/>
    </source>
</evidence>
<name>A0AAX2ZEB1_9FIRM</name>
<dbReference type="RefSeq" id="WP_228415621.1">
    <property type="nucleotide sequence ID" value="NZ_CP081135.1"/>
</dbReference>
<dbReference type="Pfam" id="PF04892">
    <property type="entry name" value="VanZ"/>
    <property type="match status" value="1"/>
</dbReference>
<dbReference type="InterPro" id="IPR006976">
    <property type="entry name" value="VanZ-like"/>
</dbReference>
<feature type="transmembrane region" description="Helical" evidence="1">
    <location>
        <begin position="128"/>
        <end position="146"/>
    </location>
</feature>
<keyword evidence="1" id="KW-0472">Membrane</keyword>
<dbReference type="Proteomes" id="UP001198983">
    <property type="component" value="Chromosome"/>
</dbReference>
<keyword evidence="1" id="KW-1133">Transmembrane helix</keyword>
<proteinExistence type="predicted"/>
<dbReference type="PANTHER" id="PTHR36834:SF1">
    <property type="entry name" value="INTEGRAL MEMBRANE PROTEIN"/>
    <property type="match status" value="1"/>
</dbReference>
<dbReference type="InterPro" id="IPR053150">
    <property type="entry name" value="Teicoplanin_resist-assoc"/>
</dbReference>
<feature type="domain" description="VanZ-like" evidence="2">
    <location>
        <begin position="57"/>
        <end position="175"/>
    </location>
</feature>
<dbReference type="EMBL" id="CP081135">
    <property type="protein sequence ID" value="UEL47080.1"/>
    <property type="molecule type" value="Genomic_DNA"/>
</dbReference>
<protein>
    <submittedName>
        <fullName evidence="3">VanZ family protein</fullName>
    </submittedName>
</protein>
<sequence length="223" mass="25689">MRISSIIHMASEYFLLGIGSVSIGIGIFLIIYFLIYKKIMKGTKKLNTSKVLLWSIFLIYIVMVLGATFVHRIPGMYENINLHIFSSYIKVWNRFSLLELRNLILNILMFVPLGIMLPLLFKKCEKFYITYFLGLCMTIFIEVLQLVSKRGIFEIDDIINNALGCMIGYGIIMIFLLFSKRNKGSLKSKVFALACYQIPVIITIISFGTIFINRGYSNINRLF</sequence>
<dbReference type="KEGG" id="tem:JW646_15795"/>
<accession>A0AAX2ZEB1</accession>
<feature type="transmembrane region" description="Helical" evidence="1">
    <location>
        <begin position="13"/>
        <end position="35"/>
    </location>
</feature>
<dbReference type="AlphaFoldDB" id="A0AAX2ZEB1"/>
<evidence type="ECO:0000313" key="4">
    <source>
        <dbReference type="Proteomes" id="UP001198983"/>
    </source>
</evidence>
<dbReference type="PANTHER" id="PTHR36834">
    <property type="entry name" value="MEMBRANE PROTEIN-RELATED"/>
    <property type="match status" value="1"/>
</dbReference>
<reference evidence="3 4" key="1">
    <citation type="journal article" date="2023" name="Int. J. Syst. Evol. Microbiol.">
        <title>Terrisporobacter hibernicus sp. nov., isolated from bovine faeces in Northern Ireland.</title>
        <authorList>
            <person name="Mitchell M."/>
            <person name="Nguyen S.V."/>
            <person name="Connor M."/>
            <person name="Fairley D.J."/>
            <person name="Donoghue O."/>
            <person name="Marshall H."/>
            <person name="Koolman L."/>
            <person name="McMullan G."/>
            <person name="Schaffer K.E."/>
            <person name="McGrath J.W."/>
            <person name="Fanning S."/>
        </authorList>
    </citation>
    <scope>NUCLEOTIDE SEQUENCE [LARGE SCALE GENOMIC DNA]</scope>
    <source>
        <strain evidence="3 4">MCA3</strain>
    </source>
</reference>
<evidence type="ECO:0000313" key="3">
    <source>
        <dbReference type="EMBL" id="UEL47080.1"/>
    </source>
</evidence>